<organism evidence="2 3">
    <name type="scientific">Streptomyces luteoverticillatus</name>
    <name type="common">Streptoverticillium luteoverticillatus</name>
    <dbReference type="NCBI Taxonomy" id="66425"/>
    <lineage>
        <taxon>Bacteria</taxon>
        <taxon>Bacillati</taxon>
        <taxon>Actinomycetota</taxon>
        <taxon>Actinomycetes</taxon>
        <taxon>Kitasatosporales</taxon>
        <taxon>Streptomycetaceae</taxon>
        <taxon>Streptomyces</taxon>
    </lineage>
</organism>
<dbReference type="AlphaFoldDB" id="A0A3Q9FWW8"/>
<gene>
    <name evidence="2" type="ORF">EKH77_17145</name>
</gene>
<dbReference type="OrthoDB" id="4307204at2"/>
<reference evidence="2 3" key="1">
    <citation type="submission" date="2018-12" db="EMBL/GenBank/DDBJ databases">
        <title>The whole draft genome of Streptomyce luteoverticillatus CGMCC 15060.</title>
        <authorList>
            <person name="Feng Z."/>
            <person name="Chen G."/>
            <person name="Zhang J."/>
            <person name="Zhu H."/>
            <person name="Yu X."/>
            <person name="Zhang W."/>
            <person name="Zhang X."/>
        </authorList>
    </citation>
    <scope>NUCLEOTIDE SEQUENCE [LARGE SCALE GENOMIC DNA]</scope>
    <source>
        <strain evidence="2 3">CGMCC 15060</strain>
    </source>
</reference>
<feature type="region of interest" description="Disordered" evidence="1">
    <location>
        <begin position="1"/>
        <end position="40"/>
    </location>
</feature>
<name>A0A3Q9FWW8_STRLT</name>
<evidence type="ECO:0000313" key="2">
    <source>
        <dbReference type="EMBL" id="AZQ72718.1"/>
    </source>
</evidence>
<feature type="compositionally biased region" description="Basic and acidic residues" evidence="1">
    <location>
        <begin position="73"/>
        <end position="92"/>
    </location>
</feature>
<dbReference type="EMBL" id="CP034587">
    <property type="protein sequence ID" value="AZQ72718.1"/>
    <property type="molecule type" value="Genomic_DNA"/>
</dbReference>
<proteinExistence type="predicted"/>
<sequence length="103" mass="11416">MRKPTRDDPGLYVYAPAGDERRPEFPPSPSGLELTNCVPEDRGDTPRAAYACHCGKTAEATGVSQVQGLVKNWDDHGKTCPDKTDRPWERRGMPLRPRNGGRP</sequence>
<feature type="region of interest" description="Disordered" evidence="1">
    <location>
        <begin position="73"/>
        <end position="103"/>
    </location>
</feature>
<evidence type="ECO:0000256" key="1">
    <source>
        <dbReference type="SAM" id="MobiDB-lite"/>
    </source>
</evidence>
<protein>
    <submittedName>
        <fullName evidence="2">Uncharacterized protein</fullName>
    </submittedName>
</protein>
<accession>A0A3Q9FWW8</accession>
<keyword evidence="3" id="KW-1185">Reference proteome</keyword>
<dbReference type="Proteomes" id="UP000267900">
    <property type="component" value="Chromosome"/>
</dbReference>
<dbReference type="RefSeq" id="WP_126915236.1">
    <property type="nucleotide sequence ID" value="NZ_CP034587.1"/>
</dbReference>
<evidence type="ECO:0000313" key="3">
    <source>
        <dbReference type="Proteomes" id="UP000267900"/>
    </source>
</evidence>